<dbReference type="Pfam" id="PF00990">
    <property type="entry name" value="GGDEF"/>
    <property type="match status" value="1"/>
</dbReference>
<dbReference type="InterPro" id="IPR029787">
    <property type="entry name" value="Nucleotide_cyclase"/>
</dbReference>
<dbReference type="InterPro" id="IPR050469">
    <property type="entry name" value="Diguanylate_Cyclase"/>
</dbReference>
<protein>
    <recommendedName>
        <fullName evidence="4">diguanylate cyclase</fullName>
        <ecNumber evidence="4">2.7.7.65</ecNumber>
    </recommendedName>
</protein>
<keyword evidence="6 11" id="KW-0812">Transmembrane</keyword>
<dbReference type="GO" id="GO:0052621">
    <property type="term" value="F:diguanylate cyclase activity"/>
    <property type="evidence" value="ECO:0007669"/>
    <property type="project" value="UniProtKB-EC"/>
</dbReference>
<comment type="pathway">
    <text evidence="3">Purine metabolism; 3',5'-cyclic di-GMP biosynthesis.</text>
</comment>
<proteinExistence type="predicted"/>
<evidence type="ECO:0000256" key="9">
    <source>
        <dbReference type="ARBA" id="ARBA00034247"/>
    </source>
</evidence>
<name>W0HYS7_9GAMM</name>
<feature type="domain" description="GGDEF" evidence="12">
    <location>
        <begin position="389"/>
        <end position="524"/>
    </location>
</feature>
<dbReference type="CDD" id="cd01949">
    <property type="entry name" value="GGDEF"/>
    <property type="match status" value="1"/>
</dbReference>
<dbReference type="Proteomes" id="UP000019028">
    <property type="component" value="Chromosome"/>
</dbReference>
<dbReference type="KEGG" id="sod:Sant_2325"/>
<organism evidence="13 14">
    <name type="scientific">Sodalis praecaptivus</name>
    <dbReference type="NCBI Taxonomy" id="1239307"/>
    <lineage>
        <taxon>Bacteria</taxon>
        <taxon>Pseudomonadati</taxon>
        <taxon>Pseudomonadota</taxon>
        <taxon>Gammaproteobacteria</taxon>
        <taxon>Enterobacterales</taxon>
        <taxon>Bruguierivoracaceae</taxon>
        <taxon>Sodalis</taxon>
    </lineage>
</organism>
<dbReference type="OrthoDB" id="9812260at2"/>
<dbReference type="HOGENOM" id="CLU_000445_134_2_6"/>
<comment type="catalytic activity">
    <reaction evidence="9">
        <text>2 GTP = 3',3'-c-di-GMP + 2 diphosphate</text>
        <dbReference type="Rhea" id="RHEA:24898"/>
        <dbReference type="ChEBI" id="CHEBI:33019"/>
        <dbReference type="ChEBI" id="CHEBI:37565"/>
        <dbReference type="ChEBI" id="CHEBI:58805"/>
        <dbReference type="EC" id="2.7.7.65"/>
    </reaction>
</comment>
<evidence type="ECO:0000313" key="14">
    <source>
        <dbReference type="Proteomes" id="UP000019028"/>
    </source>
</evidence>
<keyword evidence="5" id="KW-1003">Cell membrane</keyword>
<evidence type="ECO:0000256" key="7">
    <source>
        <dbReference type="ARBA" id="ARBA00022989"/>
    </source>
</evidence>
<evidence type="ECO:0000256" key="6">
    <source>
        <dbReference type="ARBA" id="ARBA00022692"/>
    </source>
</evidence>
<comment type="subcellular location">
    <subcellularLocation>
        <location evidence="2">Cell membrane</location>
        <topology evidence="2">Multi-pass membrane protein</topology>
    </subcellularLocation>
</comment>
<keyword evidence="14" id="KW-1185">Reference proteome</keyword>
<accession>W0HYS7</accession>
<evidence type="ECO:0000256" key="10">
    <source>
        <dbReference type="SAM" id="Coils"/>
    </source>
</evidence>
<keyword evidence="7 11" id="KW-1133">Transmembrane helix</keyword>
<evidence type="ECO:0000259" key="12">
    <source>
        <dbReference type="PROSITE" id="PS50887"/>
    </source>
</evidence>
<dbReference type="PANTHER" id="PTHR45138:SF9">
    <property type="entry name" value="DIGUANYLATE CYCLASE DGCM-RELATED"/>
    <property type="match status" value="1"/>
</dbReference>
<evidence type="ECO:0000256" key="11">
    <source>
        <dbReference type="SAM" id="Phobius"/>
    </source>
</evidence>
<evidence type="ECO:0000256" key="3">
    <source>
        <dbReference type="ARBA" id="ARBA00004665"/>
    </source>
</evidence>
<dbReference type="InterPro" id="IPR033479">
    <property type="entry name" value="dCache_1"/>
</dbReference>
<dbReference type="SMART" id="SM00267">
    <property type="entry name" value="GGDEF"/>
    <property type="match status" value="1"/>
</dbReference>
<dbReference type="GO" id="GO:1902201">
    <property type="term" value="P:negative regulation of bacterial-type flagellum-dependent cell motility"/>
    <property type="evidence" value="ECO:0007669"/>
    <property type="project" value="TreeGrafter"/>
</dbReference>
<dbReference type="InterPro" id="IPR043128">
    <property type="entry name" value="Rev_trsase/Diguanyl_cyclase"/>
</dbReference>
<feature type="transmembrane region" description="Helical" evidence="11">
    <location>
        <begin position="306"/>
        <end position="328"/>
    </location>
</feature>
<dbReference type="EMBL" id="CP006569">
    <property type="protein sequence ID" value="AHF77370.1"/>
    <property type="molecule type" value="Genomic_DNA"/>
</dbReference>
<feature type="coiled-coil region" evidence="10">
    <location>
        <begin position="334"/>
        <end position="361"/>
    </location>
</feature>
<evidence type="ECO:0000256" key="5">
    <source>
        <dbReference type="ARBA" id="ARBA00022475"/>
    </source>
</evidence>
<dbReference type="PATRIC" id="fig|1239307.3.peg.2583"/>
<dbReference type="NCBIfam" id="TIGR00254">
    <property type="entry name" value="GGDEF"/>
    <property type="match status" value="1"/>
</dbReference>
<evidence type="ECO:0000256" key="4">
    <source>
        <dbReference type="ARBA" id="ARBA00012528"/>
    </source>
</evidence>
<evidence type="ECO:0000256" key="1">
    <source>
        <dbReference type="ARBA" id="ARBA00001946"/>
    </source>
</evidence>
<evidence type="ECO:0000256" key="8">
    <source>
        <dbReference type="ARBA" id="ARBA00023136"/>
    </source>
</evidence>
<dbReference type="GO" id="GO:0043709">
    <property type="term" value="P:cell adhesion involved in single-species biofilm formation"/>
    <property type="evidence" value="ECO:0007669"/>
    <property type="project" value="TreeGrafter"/>
</dbReference>
<comment type="cofactor">
    <cofactor evidence="1">
        <name>Mg(2+)</name>
        <dbReference type="ChEBI" id="CHEBI:18420"/>
    </cofactor>
</comment>
<dbReference type="EC" id="2.7.7.65" evidence="4"/>
<dbReference type="FunFam" id="3.30.70.270:FF:000001">
    <property type="entry name" value="Diguanylate cyclase domain protein"/>
    <property type="match status" value="1"/>
</dbReference>
<dbReference type="RefSeq" id="WP_158500158.1">
    <property type="nucleotide sequence ID" value="NZ_CP006569.1"/>
</dbReference>
<dbReference type="Pfam" id="PF02743">
    <property type="entry name" value="dCache_1"/>
    <property type="match status" value="1"/>
</dbReference>
<reference evidence="13 14" key="1">
    <citation type="journal article" date="2014" name="Genome Biol. Evol.">
        <title>Genome degeneration and adaptation in a nascent stage of symbiosis.</title>
        <authorList>
            <person name="Oakeson K.F."/>
            <person name="Gil R."/>
            <person name="Clayton A.L."/>
            <person name="Dunn D.M."/>
            <person name="von Niederhausern A.C."/>
            <person name="Hamil C."/>
            <person name="Aoyagi A."/>
            <person name="Duval B."/>
            <person name="Baca A."/>
            <person name="Silva F.J."/>
            <person name="Vallier A."/>
            <person name="Jackson D.G."/>
            <person name="Latorre A."/>
            <person name="Weiss R.B."/>
            <person name="Heddi A."/>
            <person name="Moya A."/>
            <person name="Dale C."/>
        </authorList>
    </citation>
    <scope>NUCLEOTIDE SEQUENCE [LARGE SCALE GENOMIC DNA]</scope>
    <source>
        <strain evidence="13 14">HS1</strain>
    </source>
</reference>
<dbReference type="SUPFAM" id="SSF55073">
    <property type="entry name" value="Nucleotide cyclase"/>
    <property type="match status" value="1"/>
</dbReference>
<dbReference type="Gene3D" id="3.30.450.20">
    <property type="entry name" value="PAS domain"/>
    <property type="match status" value="2"/>
</dbReference>
<keyword evidence="10" id="KW-0175">Coiled coil</keyword>
<evidence type="ECO:0000313" key="13">
    <source>
        <dbReference type="EMBL" id="AHF77370.1"/>
    </source>
</evidence>
<dbReference type="AlphaFoldDB" id="W0HYS7"/>
<feature type="transmembrane region" description="Helical" evidence="11">
    <location>
        <begin position="28"/>
        <end position="52"/>
    </location>
</feature>
<dbReference type="InterPro" id="IPR000160">
    <property type="entry name" value="GGDEF_dom"/>
</dbReference>
<dbReference type="Gene3D" id="3.30.70.270">
    <property type="match status" value="1"/>
</dbReference>
<dbReference type="CDD" id="cd12914">
    <property type="entry name" value="PDC1_DGC_like"/>
    <property type="match status" value="1"/>
</dbReference>
<dbReference type="PROSITE" id="PS50887">
    <property type="entry name" value="GGDEF"/>
    <property type="match status" value="1"/>
</dbReference>
<evidence type="ECO:0000256" key="2">
    <source>
        <dbReference type="ARBA" id="ARBA00004651"/>
    </source>
</evidence>
<dbReference type="PANTHER" id="PTHR45138">
    <property type="entry name" value="REGULATORY COMPONENTS OF SENSORY TRANSDUCTION SYSTEM"/>
    <property type="match status" value="1"/>
</dbReference>
<keyword evidence="8 11" id="KW-0472">Membrane</keyword>
<gene>
    <name evidence="13" type="ORF">Sant_2325</name>
</gene>
<dbReference type="GO" id="GO:0005886">
    <property type="term" value="C:plasma membrane"/>
    <property type="evidence" value="ECO:0007669"/>
    <property type="project" value="UniProtKB-SubCell"/>
</dbReference>
<sequence>MLKLTHFFGRGRRNDDTDSLDGPPRFSLILQVAASALFLAVVLVSLTGWHLYHTYQLALSRSQTNILNLTQALSQHANDTFMQAEILLTDLAQRIAQDGLAAAQQGQLHPLFTAKMRALPQVHGIFLYDAAGHMVATSDNVLPANTDFADRDYYRYHRDHNDANLHIGKVIRSRLTGELILPVSLRINRPDGSFAGVLLESVVIDYFRHFYARFVIDDDSTLMMMLNNGTLLYRHPYNERAIGSSISATPLYQKHIGQQASGVMTGALNGQDAQKIYSFTHLQQFPVAITTGMSLDQALVDWRQDAISHLILVVIFLALLSLLAISFIRQIRRRMRVEEELRHAQRELRKLNRSLEHLARRDGLTGLYNRRHFDLALTDEFNRAVLSHDALGIILLDIDFFKQFNDLYGHVAGDNCLKRIGEALKALSLRHRDRVARYGGEEFIILLPQTDEAGAREVAQRVYEAITGLAIAHQASPTGSLTPSIGVYVGQPASGDESPSRMVSRADTALYQAKREGRNRICLA</sequence>
<dbReference type="CDD" id="cd12915">
    <property type="entry name" value="PDC2_DGC_like"/>
    <property type="match status" value="1"/>
</dbReference>